<comment type="caution">
    <text evidence="1">The sequence shown here is derived from an EMBL/GenBank/DDBJ whole genome shotgun (WGS) entry which is preliminary data.</text>
</comment>
<organism evidence="1 2">
    <name type="scientific">Eretmocerus hayati</name>
    <dbReference type="NCBI Taxonomy" id="131215"/>
    <lineage>
        <taxon>Eukaryota</taxon>
        <taxon>Metazoa</taxon>
        <taxon>Ecdysozoa</taxon>
        <taxon>Arthropoda</taxon>
        <taxon>Hexapoda</taxon>
        <taxon>Insecta</taxon>
        <taxon>Pterygota</taxon>
        <taxon>Neoptera</taxon>
        <taxon>Endopterygota</taxon>
        <taxon>Hymenoptera</taxon>
        <taxon>Apocrita</taxon>
        <taxon>Proctotrupomorpha</taxon>
        <taxon>Chalcidoidea</taxon>
        <taxon>Aphelinidae</taxon>
        <taxon>Aphelininae</taxon>
        <taxon>Eretmocerus</taxon>
    </lineage>
</organism>
<reference evidence="1" key="1">
    <citation type="submission" date="2023-04" db="EMBL/GenBank/DDBJ databases">
        <title>A chromosome-level genome assembly of the parasitoid wasp Eretmocerus hayati.</title>
        <authorList>
            <person name="Zhong Y."/>
            <person name="Liu S."/>
            <person name="Liu Y."/>
        </authorList>
    </citation>
    <scope>NUCLEOTIDE SEQUENCE</scope>
    <source>
        <strain evidence="1">ZJU_SS_LIU_2023</strain>
    </source>
</reference>
<sequence length="254" mass="29865">MGRDEARAEGPRLPPSQDHDQQEQIERHRYIHRERPDMARERDKKETNRIRQGASRKRGKPLARDTHAIIEGQIWRWNERENKPFQTGKEWKRAETKNGDETNEDSSMEHSGRQKHQPRNMGLFERIRGHSPSRNMDRKKGGSCKVNTKKEEWNIISTYMNKEKEDNWRCIADQAEEQAGTNLLILGDMNASEGEEGGSDIPGRRRKSKDRIKNTEGQKMLKNLEQMGLIILNGGQRRRRREVHVHRSKRKYGN</sequence>
<evidence type="ECO:0000313" key="2">
    <source>
        <dbReference type="Proteomes" id="UP001239111"/>
    </source>
</evidence>
<evidence type="ECO:0000313" key="1">
    <source>
        <dbReference type="EMBL" id="KAJ8677164.1"/>
    </source>
</evidence>
<name>A0ACC2P3Q1_9HYME</name>
<protein>
    <submittedName>
        <fullName evidence="1">Uncharacterized protein</fullName>
    </submittedName>
</protein>
<gene>
    <name evidence="1" type="ORF">QAD02_012951</name>
</gene>
<dbReference type="Proteomes" id="UP001239111">
    <property type="component" value="Chromosome 2"/>
</dbReference>
<proteinExistence type="predicted"/>
<accession>A0ACC2P3Q1</accession>
<dbReference type="EMBL" id="CM056742">
    <property type="protein sequence ID" value="KAJ8677164.1"/>
    <property type="molecule type" value="Genomic_DNA"/>
</dbReference>
<keyword evidence="2" id="KW-1185">Reference proteome</keyword>